<name>A0A7S2YKK2_9STRA</name>
<sequence>MVIPSALPRTNGSVVQSSSTSVVGDSIKVVPPSVHGAEEGQTSVLESRDVVDTSTVNKKLNKSKKTTSTDREKDETWFKYFFGQTGEANRDETEQQQPGQAESQAVDSRDAASSTNTTLAQTVESKQQNSSEQRIQQSKEEDAEAYPSWLSWLDPASTSGGCAASNEPPAIAKKDQKAKDATKENEETQKSSQKQQHEGAPQRQLIDPPEEMFDGTASVDSSVEESKLFRDLDSVGGSTKVGTIAGSIKTTDLDLHDGASTTMGSVSETVVGNKLERFKLPRHKRRGSKAASADASAKLQSEKADAKKSLEARREILVNELRSTISNHGRYDVKTANISAALGDLLDESKQYDQAIKLHRDAVEIYSSKLGDDNATTMEAKLQLGKVLENANKLDEAINIYFLVTMMRRAVNGEDDPSSADSLVLMAHALRKKDDYHQAIKELKRALKIYREALGDSHVKVSTTVDEIASLYVTIGDFEKSAAILEEVVKLKAVTQGMQSKAVATTLCSLATTYECSEDFTKAMKSLKKAYKIYTEMDGYSSKEATNTLNRIAQLYEATGDHDRASIAYLGVLRGRKINFGDDHLEVAETYYKLGHALRESGQYEKALKCLKEGLPIFVNKGVEINDVEMIAEVMHEMALINKERKKFNEAARIFKQELGVRRKIGQADYPMIARTLNHLGVTEYEMKNNNKSLKYLVEALTIFKSRAEGSVECAEVLFNTGLVFESSRNKERAMEAYEEAARIFKDHGYKETHPHLAKATRKIEKLGSQQRGGGGLKM</sequence>
<dbReference type="SUPFAM" id="SSF48452">
    <property type="entry name" value="TPR-like"/>
    <property type="match status" value="2"/>
</dbReference>
<evidence type="ECO:0000256" key="1">
    <source>
        <dbReference type="ARBA" id="ARBA00022737"/>
    </source>
</evidence>
<dbReference type="InterPro" id="IPR011990">
    <property type="entry name" value="TPR-like_helical_dom_sf"/>
</dbReference>
<dbReference type="EMBL" id="HBHT01029596">
    <property type="protein sequence ID" value="CAD9981135.1"/>
    <property type="molecule type" value="Transcribed_RNA"/>
</dbReference>
<dbReference type="PROSITE" id="PS50005">
    <property type="entry name" value="TPR"/>
    <property type="match status" value="3"/>
</dbReference>
<evidence type="ECO:0000256" key="3">
    <source>
        <dbReference type="PROSITE-ProRule" id="PRU00339"/>
    </source>
</evidence>
<feature type="region of interest" description="Disordered" evidence="5">
    <location>
        <begin position="1"/>
        <end position="20"/>
    </location>
</feature>
<feature type="compositionally biased region" description="Basic and acidic residues" evidence="5">
    <location>
        <begin position="172"/>
        <end position="189"/>
    </location>
</feature>
<dbReference type="Gene3D" id="1.25.40.10">
    <property type="entry name" value="Tetratricopeptide repeat domain"/>
    <property type="match status" value="3"/>
</dbReference>
<protein>
    <recommendedName>
        <fullName evidence="7">MalT-like TPR region domain-containing protein</fullName>
    </recommendedName>
</protein>
<feature type="compositionally biased region" description="Low complexity" evidence="5">
    <location>
        <begin position="289"/>
        <end position="298"/>
    </location>
</feature>
<reference evidence="6" key="1">
    <citation type="submission" date="2021-01" db="EMBL/GenBank/DDBJ databases">
        <authorList>
            <person name="Corre E."/>
            <person name="Pelletier E."/>
            <person name="Niang G."/>
            <person name="Scheremetjew M."/>
            <person name="Finn R."/>
            <person name="Kale V."/>
            <person name="Holt S."/>
            <person name="Cochrane G."/>
            <person name="Meng A."/>
            <person name="Brown T."/>
            <person name="Cohen L."/>
        </authorList>
    </citation>
    <scope>NUCLEOTIDE SEQUENCE</scope>
    <source>
        <strain evidence="6">CCMP125</strain>
    </source>
</reference>
<evidence type="ECO:0008006" key="7">
    <source>
        <dbReference type="Google" id="ProtNLM"/>
    </source>
</evidence>
<keyword evidence="1" id="KW-0677">Repeat</keyword>
<feature type="coiled-coil region" evidence="4">
    <location>
        <begin position="426"/>
        <end position="453"/>
    </location>
</feature>
<dbReference type="InterPro" id="IPR019734">
    <property type="entry name" value="TPR_rpt"/>
</dbReference>
<evidence type="ECO:0000256" key="4">
    <source>
        <dbReference type="SAM" id="Coils"/>
    </source>
</evidence>
<feature type="compositionally biased region" description="Polar residues" evidence="5">
    <location>
        <begin position="95"/>
        <end position="136"/>
    </location>
</feature>
<keyword evidence="2 3" id="KW-0802">TPR repeat</keyword>
<evidence type="ECO:0000313" key="6">
    <source>
        <dbReference type="EMBL" id="CAD9981135.1"/>
    </source>
</evidence>
<dbReference type="AlphaFoldDB" id="A0A7S2YKK2"/>
<keyword evidence="4" id="KW-0175">Coiled coil</keyword>
<dbReference type="Pfam" id="PF13424">
    <property type="entry name" value="TPR_12"/>
    <property type="match status" value="4"/>
</dbReference>
<feature type="region of interest" description="Disordered" evidence="5">
    <location>
        <begin position="277"/>
        <end position="306"/>
    </location>
</feature>
<dbReference type="PANTHER" id="PTHR45641">
    <property type="entry name" value="TETRATRICOPEPTIDE REPEAT PROTEIN (AFU_ORTHOLOGUE AFUA_6G03870)"/>
    <property type="match status" value="1"/>
</dbReference>
<organism evidence="6">
    <name type="scientific">Entomoneis paludosa</name>
    <dbReference type="NCBI Taxonomy" id="265537"/>
    <lineage>
        <taxon>Eukaryota</taxon>
        <taxon>Sar</taxon>
        <taxon>Stramenopiles</taxon>
        <taxon>Ochrophyta</taxon>
        <taxon>Bacillariophyta</taxon>
        <taxon>Bacillariophyceae</taxon>
        <taxon>Bacillariophycidae</taxon>
        <taxon>Entomoneidaceae</taxon>
        <taxon>Entomoneis</taxon>
    </lineage>
</organism>
<evidence type="ECO:0000256" key="2">
    <source>
        <dbReference type="ARBA" id="ARBA00022803"/>
    </source>
</evidence>
<dbReference type="SMART" id="SM00028">
    <property type="entry name" value="TPR"/>
    <property type="match status" value="9"/>
</dbReference>
<feature type="region of interest" description="Disordered" evidence="5">
    <location>
        <begin position="53"/>
        <end position="72"/>
    </location>
</feature>
<feature type="repeat" description="TPR" evidence="3">
    <location>
        <begin position="420"/>
        <end position="453"/>
    </location>
</feature>
<feature type="region of interest" description="Disordered" evidence="5">
    <location>
        <begin position="84"/>
        <end position="220"/>
    </location>
</feature>
<gene>
    <name evidence="6" type="ORF">APAL1065_LOCUS19888</name>
</gene>
<evidence type="ECO:0000256" key="5">
    <source>
        <dbReference type="SAM" id="MobiDB-lite"/>
    </source>
</evidence>
<accession>A0A7S2YKK2</accession>
<feature type="repeat" description="TPR" evidence="3">
    <location>
        <begin position="588"/>
        <end position="621"/>
    </location>
</feature>
<feature type="repeat" description="TPR" evidence="3">
    <location>
        <begin position="715"/>
        <end position="748"/>
    </location>
</feature>
<dbReference type="PANTHER" id="PTHR45641:SF19">
    <property type="entry name" value="NEPHROCYSTIN-3"/>
    <property type="match status" value="1"/>
</dbReference>
<proteinExistence type="predicted"/>